<comment type="caution">
    <text evidence="1">The sequence shown here is derived from an EMBL/GenBank/DDBJ whole genome shotgun (WGS) entry which is preliminary data.</text>
</comment>
<proteinExistence type="predicted"/>
<name>A0A2T1LR48_9CHRO</name>
<sequence>MALYKGVYVSDCGKSFPNTILTTYTYNISTRTKSDTAYEFDNEYLPNVFKQNTELGGVGCRLDVLKLRFAQLWLNDNEYLAVELPFKPSSLDFNSFFIELAFYGKQTTLGLSGETMNFGYLSLFLNQ</sequence>
<organism evidence="1 2">
    <name type="scientific">Aphanothece hegewaldii CCALA 016</name>
    <dbReference type="NCBI Taxonomy" id="2107694"/>
    <lineage>
        <taxon>Bacteria</taxon>
        <taxon>Bacillati</taxon>
        <taxon>Cyanobacteriota</taxon>
        <taxon>Cyanophyceae</taxon>
        <taxon>Oscillatoriophycideae</taxon>
        <taxon>Chroococcales</taxon>
        <taxon>Aphanothecaceae</taxon>
        <taxon>Aphanothece</taxon>
    </lineage>
</organism>
<dbReference type="AlphaFoldDB" id="A0A2T1LR48"/>
<reference evidence="1 2" key="1">
    <citation type="submission" date="2018-03" db="EMBL/GenBank/DDBJ databases">
        <title>The ancient ancestry and fast evolution of plastids.</title>
        <authorList>
            <person name="Moore K.R."/>
            <person name="Magnabosco C."/>
            <person name="Momper L."/>
            <person name="Gold D.A."/>
            <person name="Bosak T."/>
            <person name="Fournier G.P."/>
        </authorList>
    </citation>
    <scope>NUCLEOTIDE SEQUENCE [LARGE SCALE GENOMIC DNA]</scope>
    <source>
        <strain evidence="1 2">CCALA 016</strain>
    </source>
</reference>
<evidence type="ECO:0000313" key="2">
    <source>
        <dbReference type="Proteomes" id="UP000239001"/>
    </source>
</evidence>
<accession>A0A2T1LR48</accession>
<dbReference type="RefSeq" id="WP_106459377.1">
    <property type="nucleotide sequence ID" value="NZ_PXOH01000053.1"/>
</dbReference>
<evidence type="ECO:0000313" key="1">
    <source>
        <dbReference type="EMBL" id="PSF30586.1"/>
    </source>
</evidence>
<dbReference type="EMBL" id="PXOH01000053">
    <property type="protein sequence ID" value="PSF30586.1"/>
    <property type="molecule type" value="Genomic_DNA"/>
</dbReference>
<dbReference type="Proteomes" id="UP000239001">
    <property type="component" value="Unassembled WGS sequence"/>
</dbReference>
<keyword evidence="2" id="KW-1185">Reference proteome</keyword>
<protein>
    <submittedName>
        <fullName evidence="1">Uncharacterized protein</fullName>
    </submittedName>
</protein>
<gene>
    <name evidence="1" type="ORF">C7H19_23685</name>
</gene>
<reference evidence="1 2" key="2">
    <citation type="submission" date="2018-03" db="EMBL/GenBank/DDBJ databases">
        <authorList>
            <person name="Keele B.F."/>
        </authorList>
    </citation>
    <scope>NUCLEOTIDE SEQUENCE [LARGE SCALE GENOMIC DNA]</scope>
    <source>
        <strain evidence="1 2">CCALA 016</strain>
    </source>
</reference>